<organism evidence="1">
    <name type="scientific">Arundo donax</name>
    <name type="common">Giant reed</name>
    <name type="synonym">Donax arundinaceus</name>
    <dbReference type="NCBI Taxonomy" id="35708"/>
    <lineage>
        <taxon>Eukaryota</taxon>
        <taxon>Viridiplantae</taxon>
        <taxon>Streptophyta</taxon>
        <taxon>Embryophyta</taxon>
        <taxon>Tracheophyta</taxon>
        <taxon>Spermatophyta</taxon>
        <taxon>Magnoliopsida</taxon>
        <taxon>Liliopsida</taxon>
        <taxon>Poales</taxon>
        <taxon>Poaceae</taxon>
        <taxon>PACMAD clade</taxon>
        <taxon>Arundinoideae</taxon>
        <taxon>Arundineae</taxon>
        <taxon>Arundo</taxon>
    </lineage>
</organism>
<dbReference type="EMBL" id="GBRH01161451">
    <property type="protein sequence ID" value="JAE36445.1"/>
    <property type="molecule type" value="Transcribed_RNA"/>
</dbReference>
<reference evidence="1" key="2">
    <citation type="journal article" date="2015" name="Data Brief">
        <title>Shoot transcriptome of the giant reed, Arundo donax.</title>
        <authorList>
            <person name="Barrero R.A."/>
            <person name="Guerrero F.D."/>
            <person name="Moolhuijzen P."/>
            <person name="Goolsby J.A."/>
            <person name="Tidwell J."/>
            <person name="Bellgard S.E."/>
            <person name="Bellgard M.I."/>
        </authorList>
    </citation>
    <scope>NUCLEOTIDE SEQUENCE</scope>
    <source>
        <tissue evidence="1">Shoot tissue taken approximately 20 cm above the soil surface</tissue>
    </source>
</reference>
<protein>
    <submittedName>
        <fullName evidence="1">Uncharacterized protein</fullName>
    </submittedName>
</protein>
<proteinExistence type="predicted"/>
<name>A0A0A9HGX8_ARUDO</name>
<dbReference type="AlphaFoldDB" id="A0A0A9HGX8"/>
<evidence type="ECO:0000313" key="1">
    <source>
        <dbReference type="EMBL" id="JAE36445.1"/>
    </source>
</evidence>
<accession>A0A0A9HGX8</accession>
<reference evidence="1" key="1">
    <citation type="submission" date="2014-09" db="EMBL/GenBank/DDBJ databases">
        <authorList>
            <person name="Magalhaes I.L.F."/>
            <person name="Oliveira U."/>
            <person name="Santos F.R."/>
            <person name="Vidigal T.H.D.A."/>
            <person name="Brescovit A.D."/>
            <person name="Santos A.J."/>
        </authorList>
    </citation>
    <scope>NUCLEOTIDE SEQUENCE</scope>
    <source>
        <tissue evidence="1">Shoot tissue taken approximately 20 cm above the soil surface</tissue>
    </source>
</reference>
<sequence length="42" mass="4503">MASTNISSQVGTFNATQRIRARCSQAMLFTALNCPLVSRASV</sequence>